<gene>
    <name evidence="1" type="ORF">OJAG_01110</name>
</gene>
<accession>A0A163T6W6</accession>
<reference evidence="1 2" key="1">
    <citation type="submission" date="2016-01" db="EMBL/GenBank/DDBJ databases">
        <title>Genome sequence of Oerskovia enterophila VJag, an agar and cellulose degrading bacterium.</title>
        <authorList>
            <person name="Poehlein A."/>
            <person name="Jag V."/>
            <person name="Bengelsdorf F."/>
            <person name="Duerre P."/>
            <person name="Daniel R."/>
        </authorList>
    </citation>
    <scope>NUCLEOTIDE SEQUENCE [LARGE SCALE GENOMIC DNA]</scope>
    <source>
        <strain evidence="1 2">VJag</strain>
    </source>
</reference>
<comment type="caution">
    <text evidence="1">The sequence shown here is derived from an EMBL/GenBank/DDBJ whole genome shotgun (WGS) entry which is preliminary data.</text>
</comment>
<dbReference type="OrthoDB" id="3295050at2"/>
<sequence>MSTASAGPRSGYALEVLRYDRSTTLWWGEGADGGDVVATRSGRVLTWASPEDCFAAAAVEGWDVAHGETTRTDLTPALEWLARRRALDAEAALDAWNLAGDMARSTGTPWGDRGRVADACHRKLTVACVPWLVGQDDCSPRWTVTEERYLRRRVGAAIALFDQQVVGRRRQRP</sequence>
<dbReference type="PATRIC" id="fig|43678.3.peg.126"/>
<proteinExistence type="predicted"/>
<dbReference type="STRING" id="43678.OJAG_01110"/>
<evidence type="ECO:0000313" key="1">
    <source>
        <dbReference type="EMBL" id="KZM37174.1"/>
    </source>
</evidence>
<name>A0A163T6W6_9CELL</name>
<dbReference type="RefSeq" id="WP_157516273.1">
    <property type="nucleotide sequence ID" value="NZ_LRIE01000023.1"/>
</dbReference>
<protein>
    <submittedName>
        <fullName evidence="1">Uncharacterized protein</fullName>
    </submittedName>
</protein>
<dbReference type="Proteomes" id="UP000076447">
    <property type="component" value="Unassembled WGS sequence"/>
</dbReference>
<dbReference type="AlphaFoldDB" id="A0A163T6W6"/>
<organism evidence="1 2">
    <name type="scientific">Oerskovia enterophila</name>
    <dbReference type="NCBI Taxonomy" id="43678"/>
    <lineage>
        <taxon>Bacteria</taxon>
        <taxon>Bacillati</taxon>
        <taxon>Actinomycetota</taxon>
        <taxon>Actinomycetes</taxon>
        <taxon>Micrococcales</taxon>
        <taxon>Cellulomonadaceae</taxon>
        <taxon>Oerskovia</taxon>
    </lineage>
</organism>
<dbReference type="EMBL" id="LRIE01000023">
    <property type="protein sequence ID" value="KZM37174.1"/>
    <property type="molecule type" value="Genomic_DNA"/>
</dbReference>
<evidence type="ECO:0000313" key="2">
    <source>
        <dbReference type="Proteomes" id="UP000076447"/>
    </source>
</evidence>